<dbReference type="Pfam" id="PF13715">
    <property type="entry name" value="CarbopepD_reg_2"/>
    <property type="match status" value="1"/>
</dbReference>
<dbReference type="SUPFAM" id="SSF56935">
    <property type="entry name" value="Porins"/>
    <property type="match status" value="1"/>
</dbReference>
<reference evidence="9 10" key="1">
    <citation type="submission" date="2020-08" db="EMBL/GenBank/DDBJ databases">
        <title>Genomic Encyclopedia of Type Strains, Phase IV (KMG-V): Genome sequencing to study the core and pangenomes of soil and plant-associated prokaryotes.</title>
        <authorList>
            <person name="Whitman W."/>
        </authorList>
    </citation>
    <scope>NUCLEOTIDE SEQUENCE [LARGE SCALE GENOMIC DNA]</scope>
    <source>
        <strain evidence="9 10">MP7CTX6</strain>
    </source>
</reference>
<dbReference type="AlphaFoldDB" id="A0A7W8YUJ4"/>
<feature type="domain" description="TonB-dependent receptor plug" evidence="8">
    <location>
        <begin position="204"/>
        <end position="331"/>
    </location>
</feature>
<keyword evidence="6 7" id="KW-0998">Cell outer membrane</keyword>
<dbReference type="InterPro" id="IPR036942">
    <property type="entry name" value="Beta-barrel_TonB_sf"/>
</dbReference>
<dbReference type="Gene3D" id="2.40.170.20">
    <property type="entry name" value="TonB-dependent receptor, beta-barrel domain"/>
    <property type="match status" value="1"/>
</dbReference>
<dbReference type="InterPro" id="IPR012910">
    <property type="entry name" value="Plug_dom"/>
</dbReference>
<evidence type="ECO:0000256" key="1">
    <source>
        <dbReference type="ARBA" id="ARBA00004571"/>
    </source>
</evidence>
<sequence length="1190" mass="131179">MKITILIMTTFLLQIHANGFAQKITLNHKNTSLKEFFSEIRKQTGYNVLWQESKVNDAVKIDALFNNRSLEEVLDKTLTPLSLTYAIVNKTVVIKKKQKGLIDKLADYFTSINIDGKIIDAETRKDIPKVSVMLKGTSRTVLANEHGTFHFSSLPDDAVLVFSSVGYVTQELKAVQNMTVKMMMATQILEDVVVSTGYQSIKKGSATGSFSVLSAKDLEATPGINILTMIQGSTPGVAVDVRNNKIQIRGTSSYSDNYPPLIVIDGFPAISQDLTTVTSSLISGNPNSNSKTLTSGNAILGQFNPADIESITFLKDAAAASIWGARAANGVIVITTKRGRKGPNTINFNTTVSVSGMPDFSKLTAMNSSQYIDLEQELVDKGFIQDPVAARTASPLNGYKTQPVSEAEEWMFKAKRNPVYTAQKDSVLNILRNRSNVDQLKKYMLQKAVTQQYNISFAGGSDNSSYYISGNYTKDQPIYKSNSAENYGINSNFTNDFLSKRILLNTGLSYNYSSATVNNTALQALGVGNYGLAPYEMLVNDQGNKIYKGIGFTTSVSDSLARVRNLLPWTYNAIDELNYNNTITNRNSIRINASLKGIVTNWLNVSVSGQVQKNISDQINNQNLNSYLTRDLINNSTNPANLTNPAFMRLNAVPKGGVYQTGKTTSDDYGLRAQFDINKNFGIDHHFDMIGGTEIRQSKFLANQQTLYGYDEDRSTSVAVSTVNNYTTLVGGSNRLASPGTVFKGRTRYLSYYSNGTYSYKGKYYVSGSVRFDDINIVGVDRKDRARPLWSTGLRWDTKKESFLDNVSWISALSLRGTLGTGGNPPLTSNNYTTISGGVVDGYTQLPYVTINSPANQQVSWETTRMLNGGLDASFLNYRLNFTVDVYGKKTYNILMNLPINSTYGFSTLQYNAGNLAGKGIDLGISGDVIRSKDWNWKSTLNFSYNTNKVTDSRFPPTAATIGTPVITSGYPIDNLFVYKWAGLDNTGQSQIYAADGTILKSNSQQAIKAEDKVYAGRTIAPYFGGFNNSVKYKNLTLFTRVSYNLGHKFLIKNINSTNYPNGASSSGLLATSQALVNRWKNPGDEAITDVPGLTGTSFNSVSRYMNADINVRDAGNIRFQQISLSYTVPQYLLKKAPFIKSLNMGFTVNNLGLLWVANKEKIDPDYQMTDSYNNLPPSRSYLFNLNLSL</sequence>
<keyword evidence="4 7" id="KW-0812">Transmembrane</keyword>
<dbReference type="NCBIfam" id="TIGR04057">
    <property type="entry name" value="SusC_RagA_signa"/>
    <property type="match status" value="1"/>
</dbReference>
<evidence type="ECO:0000313" key="9">
    <source>
        <dbReference type="EMBL" id="MBB5621868.1"/>
    </source>
</evidence>
<comment type="caution">
    <text evidence="9">The sequence shown here is derived from an EMBL/GenBank/DDBJ whole genome shotgun (WGS) entry which is preliminary data.</text>
</comment>
<dbReference type="PROSITE" id="PS52016">
    <property type="entry name" value="TONB_DEPENDENT_REC_3"/>
    <property type="match status" value="1"/>
</dbReference>
<dbReference type="NCBIfam" id="TIGR04056">
    <property type="entry name" value="OMP_RagA_SusC"/>
    <property type="match status" value="1"/>
</dbReference>
<dbReference type="InterPro" id="IPR039426">
    <property type="entry name" value="TonB-dep_rcpt-like"/>
</dbReference>
<dbReference type="InterPro" id="IPR008969">
    <property type="entry name" value="CarboxyPept-like_regulatory"/>
</dbReference>
<dbReference type="Proteomes" id="UP000537718">
    <property type="component" value="Unassembled WGS sequence"/>
</dbReference>
<organism evidence="9 10">
    <name type="scientific">Pedobacter cryoconitis</name>
    <dbReference type="NCBI Taxonomy" id="188932"/>
    <lineage>
        <taxon>Bacteria</taxon>
        <taxon>Pseudomonadati</taxon>
        <taxon>Bacteroidota</taxon>
        <taxon>Sphingobacteriia</taxon>
        <taxon>Sphingobacteriales</taxon>
        <taxon>Sphingobacteriaceae</taxon>
        <taxon>Pedobacter</taxon>
    </lineage>
</organism>
<evidence type="ECO:0000256" key="5">
    <source>
        <dbReference type="ARBA" id="ARBA00023136"/>
    </source>
</evidence>
<evidence type="ECO:0000256" key="7">
    <source>
        <dbReference type="PROSITE-ProRule" id="PRU01360"/>
    </source>
</evidence>
<dbReference type="InterPro" id="IPR023996">
    <property type="entry name" value="TonB-dep_OMP_SusC/RagA"/>
</dbReference>
<protein>
    <submittedName>
        <fullName evidence="9">TonB-linked SusC/RagA family outer membrane protein</fullName>
    </submittedName>
</protein>
<dbReference type="GO" id="GO:0009279">
    <property type="term" value="C:cell outer membrane"/>
    <property type="evidence" value="ECO:0007669"/>
    <property type="project" value="UniProtKB-SubCell"/>
</dbReference>
<dbReference type="Pfam" id="PF07715">
    <property type="entry name" value="Plug"/>
    <property type="match status" value="1"/>
</dbReference>
<evidence type="ECO:0000256" key="4">
    <source>
        <dbReference type="ARBA" id="ARBA00022692"/>
    </source>
</evidence>
<evidence type="ECO:0000256" key="2">
    <source>
        <dbReference type="ARBA" id="ARBA00022448"/>
    </source>
</evidence>
<dbReference type="RefSeq" id="WP_260319780.1">
    <property type="nucleotide sequence ID" value="NZ_JACHCF010000006.1"/>
</dbReference>
<proteinExistence type="inferred from homology"/>
<comment type="subcellular location">
    <subcellularLocation>
        <location evidence="1 7">Cell outer membrane</location>
        <topology evidence="1 7">Multi-pass membrane protein</topology>
    </subcellularLocation>
</comment>
<dbReference type="InterPro" id="IPR037066">
    <property type="entry name" value="Plug_dom_sf"/>
</dbReference>
<name>A0A7W8YUJ4_9SPHI</name>
<dbReference type="InterPro" id="IPR023997">
    <property type="entry name" value="TonB-dep_OMP_SusC/RagA_CS"/>
</dbReference>
<accession>A0A7W8YUJ4</accession>
<evidence type="ECO:0000256" key="6">
    <source>
        <dbReference type="ARBA" id="ARBA00023237"/>
    </source>
</evidence>
<keyword evidence="5 7" id="KW-0472">Membrane</keyword>
<evidence type="ECO:0000256" key="3">
    <source>
        <dbReference type="ARBA" id="ARBA00022452"/>
    </source>
</evidence>
<keyword evidence="3 7" id="KW-1134">Transmembrane beta strand</keyword>
<evidence type="ECO:0000313" key="10">
    <source>
        <dbReference type="Proteomes" id="UP000537718"/>
    </source>
</evidence>
<keyword evidence="2 7" id="KW-0813">Transport</keyword>
<dbReference type="EMBL" id="JACHCF010000006">
    <property type="protein sequence ID" value="MBB5621868.1"/>
    <property type="molecule type" value="Genomic_DNA"/>
</dbReference>
<comment type="similarity">
    <text evidence="7">Belongs to the TonB-dependent receptor family.</text>
</comment>
<dbReference type="SUPFAM" id="SSF49464">
    <property type="entry name" value="Carboxypeptidase regulatory domain-like"/>
    <property type="match status" value="1"/>
</dbReference>
<evidence type="ECO:0000259" key="8">
    <source>
        <dbReference type="Pfam" id="PF07715"/>
    </source>
</evidence>
<gene>
    <name evidence="9" type="ORF">HDE69_002931</name>
</gene>
<dbReference type="Gene3D" id="2.170.130.10">
    <property type="entry name" value="TonB-dependent receptor, plug domain"/>
    <property type="match status" value="1"/>
</dbReference>
<dbReference type="Gene3D" id="2.60.40.1120">
    <property type="entry name" value="Carboxypeptidase-like, regulatory domain"/>
    <property type="match status" value="1"/>
</dbReference>